<dbReference type="RefSeq" id="WP_270950192.1">
    <property type="nucleotide sequence ID" value="NZ_JAQGLA010000029.1"/>
</dbReference>
<evidence type="ECO:0000259" key="1">
    <source>
        <dbReference type="Pfam" id="PF12697"/>
    </source>
</evidence>
<keyword evidence="3" id="KW-1185">Reference proteome</keyword>
<protein>
    <submittedName>
        <fullName evidence="2">Alpha/beta hydrolase</fullName>
    </submittedName>
</protein>
<evidence type="ECO:0000313" key="2">
    <source>
        <dbReference type="EMBL" id="MDA3627516.1"/>
    </source>
</evidence>
<dbReference type="InterPro" id="IPR052897">
    <property type="entry name" value="Sec-Metab_Biosynth_Hydrolase"/>
</dbReference>
<name>A0ABT4V0M0_9PSEU</name>
<dbReference type="Pfam" id="PF12697">
    <property type="entry name" value="Abhydrolase_6"/>
    <property type="match status" value="1"/>
</dbReference>
<dbReference type="Proteomes" id="UP001210380">
    <property type="component" value="Unassembled WGS sequence"/>
</dbReference>
<gene>
    <name evidence="2" type="ORF">OU415_18885</name>
</gene>
<keyword evidence="2" id="KW-0378">Hydrolase</keyword>
<comment type="caution">
    <text evidence="2">The sequence shown here is derived from an EMBL/GenBank/DDBJ whole genome shotgun (WGS) entry which is preliminary data.</text>
</comment>
<dbReference type="EMBL" id="JAQGLA010000029">
    <property type="protein sequence ID" value="MDA3627516.1"/>
    <property type="molecule type" value="Genomic_DNA"/>
</dbReference>
<dbReference type="InterPro" id="IPR029058">
    <property type="entry name" value="AB_hydrolase_fold"/>
</dbReference>
<proteinExistence type="predicted"/>
<dbReference type="Gene3D" id="3.40.50.1820">
    <property type="entry name" value="alpha/beta hydrolase"/>
    <property type="match status" value="1"/>
</dbReference>
<accession>A0ABT4V0M0</accession>
<sequence>MNTTFVLVHGASSNAQSWVPLQQELALLGHRSLAVDLPGHGATRQPAAYYRNPQDLAELATAPSPMAGIDLTDNVEHVVGAVRRVAEHGPVVLVGSSMGGVTISAVGNEIPGLLDRIVYLSAWCSANIRTMAELSMSPEHATNLLDEAVLPAMIGDPETLGAPRINWRGVDGDLFAQLKAAMLADGTDEEFRALLNTLDPDETMAPAMADSQLRAETWGRIPHSYIRFTEDQCIPIAMQDRMIAEADALTPDNRFDVHSIDGSHICYFNRAEEVATILARLA</sequence>
<evidence type="ECO:0000313" key="3">
    <source>
        <dbReference type="Proteomes" id="UP001210380"/>
    </source>
</evidence>
<reference evidence="2 3" key="1">
    <citation type="submission" date="2022-11" db="EMBL/GenBank/DDBJ databases">
        <title>Draft genome sequence of Saccharopolyspora sp. WRP15-2 isolated from rhizosphere soils of wild rice in Thailand.</title>
        <authorList>
            <person name="Duangmal K."/>
            <person name="Kammanee S."/>
            <person name="Muangham S."/>
        </authorList>
    </citation>
    <scope>NUCLEOTIDE SEQUENCE [LARGE SCALE GENOMIC DNA]</scope>
    <source>
        <strain evidence="2 3">WRP15-2</strain>
    </source>
</reference>
<feature type="domain" description="AB hydrolase-1" evidence="1">
    <location>
        <begin position="5"/>
        <end position="275"/>
    </location>
</feature>
<dbReference type="PANTHER" id="PTHR37017:SF11">
    <property type="entry name" value="ESTERASE_LIPASE_THIOESTERASE DOMAIN-CONTAINING PROTEIN"/>
    <property type="match status" value="1"/>
</dbReference>
<dbReference type="PANTHER" id="PTHR37017">
    <property type="entry name" value="AB HYDROLASE-1 DOMAIN-CONTAINING PROTEIN-RELATED"/>
    <property type="match status" value="1"/>
</dbReference>
<organism evidence="2 3">
    <name type="scientific">Saccharopolyspora oryzae</name>
    <dbReference type="NCBI Taxonomy" id="2997343"/>
    <lineage>
        <taxon>Bacteria</taxon>
        <taxon>Bacillati</taxon>
        <taxon>Actinomycetota</taxon>
        <taxon>Actinomycetes</taxon>
        <taxon>Pseudonocardiales</taxon>
        <taxon>Pseudonocardiaceae</taxon>
        <taxon>Saccharopolyspora</taxon>
    </lineage>
</organism>
<dbReference type="GO" id="GO:0016787">
    <property type="term" value="F:hydrolase activity"/>
    <property type="evidence" value="ECO:0007669"/>
    <property type="project" value="UniProtKB-KW"/>
</dbReference>
<dbReference type="SUPFAM" id="SSF53474">
    <property type="entry name" value="alpha/beta-Hydrolases"/>
    <property type="match status" value="1"/>
</dbReference>
<dbReference type="InterPro" id="IPR000073">
    <property type="entry name" value="AB_hydrolase_1"/>
</dbReference>